<dbReference type="Pfam" id="PF11736">
    <property type="entry name" value="DUF3299"/>
    <property type="match status" value="1"/>
</dbReference>
<name>A0A3M0CCV9_9PROT</name>
<evidence type="ECO:0000256" key="2">
    <source>
        <dbReference type="SAM" id="SignalP"/>
    </source>
</evidence>
<feature type="region of interest" description="Disordered" evidence="1">
    <location>
        <begin position="27"/>
        <end position="49"/>
    </location>
</feature>
<dbReference type="RefSeq" id="WP_121939103.1">
    <property type="nucleotide sequence ID" value="NZ_REFR01000012.1"/>
</dbReference>
<proteinExistence type="predicted"/>
<accession>A0A3M0CCV9</accession>
<comment type="caution">
    <text evidence="3">The sequence shown here is derived from an EMBL/GenBank/DDBJ whole genome shotgun (WGS) entry which is preliminary data.</text>
</comment>
<reference evidence="3 4" key="1">
    <citation type="submission" date="2018-10" db="EMBL/GenBank/DDBJ databases">
        <title>Genomic Encyclopedia of Archaeal and Bacterial Type Strains, Phase II (KMG-II): from individual species to whole genera.</title>
        <authorList>
            <person name="Goeker M."/>
        </authorList>
    </citation>
    <scope>NUCLEOTIDE SEQUENCE [LARGE SCALE GENOMIC DNA]</scope>
    <source>
        <strain evidence="3 4">DSM 25217</strain>
    </source>
</reference>
<gene>
    <name evidence="3" type="ORF">BXY39_2408</name>
</gene>
<dbReference type="AlphaFoldDB" id="A0A3M0CCV9"/>
<organism evidence="3 4">
    <name type="scientific">Eilatimonas milleporae</name>
    <dbReference type="NCBI Taxonomy" id="911205"/>
    <lineage>
        <taxon>Bacteria</taxon>
        <taxon>Pseudomonadati</taxon>
        <taxon>Pseudomonadota</taxon>
        <taxon>Alphaproteobacteria</taxon>
        <taxon>Kordiimonadales</taxon>
        <taxon>Kordiimonadaceae</taxon>
        <taxon>Eilatimonas</taxon>
    </lineage>
</organism>
<dbReference type="Gene3D" id="2.40.50.870">
    <property type="entry name" value="Protein of unknown function (DUF3299)"/>
    <property type="match status" value="1"/>
</dbReference>
<keyword evidence="2" id="KW-0732">Signal</keyword>
<dbReference type="Proteomes" id="UP000271227">
    <property type="component" value="Unassembled WGS sequence"/>
</dbReference>
<protein>
    <submittedName>
        <fullName evidence="3">Uncharacterized protein DUF3299</fullName>
    </submittedName>
</protein>
<evidence type="ECO:0000313" key="3">
    <source>
        <dbReference type="EMBL" id="RMB04839.1"/>
    </source>
</evidence>
<dbReference type="InParanoid" id="A0A3M0CCV9"/>
<evidence type="ECO:0000313" key="4">
    <source>
        <dbReference type="Proteomes" id="UP000271227"/>
    </source>
</evidence>
<dbReference type="OrthoDB" id="7209822at2"/>
<feature type="chain" id="PRO_5018291687" evidence="2">
    <location>
        <begin position="25"/>
        <end position="178"/>
    </location>
</feature>
<sequence>MMGFVLKMAAFLCCILAIMEPAHRESAAFPPPQEQGYADPDLLDPDGIWQPAPTPPGAVSWATFATTKVTETFDADSWTFEADFSEAVKALEGQRIKVNGFMLPLQNADTQTHFILMAYPQSCPFHFSIGPSQLIEVKADFGVAFSYEPILIEGTLNLITDKDNGLVYRLSAASAVAG</sequence>
<dbReference type="EMBL" id="REFR01000012">
    <property type="protein sequence ID" value="RMB04839.1"/>
    <property type="molecule type" value="Genomic_DNA"/>
</dbReference>
<evidence type="ECO:0000256" key="1">
    <source>
        <dbReference type="SAM" id="MobiDB-lite"/>
    </source>
</evidence>
<feature type="signal peptide" evidence="2">
    <location>
        <begin position="1"/>
        <end position="24"/>
    </location>
</feature>
<keyword evidence="4" id="KW-1185">Reference proteome</keyword>
<dbReference type="InterPro" id="IPR021727">
    <property type="entry name" value="DUF3299"/>
</dbReference>